<evidence type="ECO:0000313" key="2">
    <source>
        <dbReference type="EMBL" id="KAK9927694.1"/>
    </source>
</evidence>
<dbReference type="PANTHER" id="PTHR38221:SF1">
    <property type="entry name" value="OVULE PROTEIN"/>
    <property type="match status" value="1"/>
</dbReference>
<protein>
    <submittedName>
        <fullName evidence="2">Uncharacterized protein</fullName>
    </submittedName>
</protein>
<dbReference type="PANTHER" id="PTHR38221">
    <property type="entry name" value="BNAA04G14260D PROTEIN"/>
    <property type="match status" value="1"/>
</dbReference>
<evidence type="ECO:0000313" key="3">
    <source>
        <dbReference type="Proteomes" id="UP001457282"/>
    </source>
</evidence>
<feature type="compositionally biased region" description="Polar residues" evidence="1">
    <location>
        <begin position="205"/>
        <end position="221"/>
    </location>
</feature>
<accession>A0AAW1WUA5</accession>
<dbReference type="Proteomes" id="UP001457282">
    <property type="component" value="Unassembled WGS sequence"/>
</dbReference>
<reference evidence="2 3" key="1">
    <citation type="journal article" date="2023" name="G3 (Bethesda)">
        <title>A chromosome-length genome assembly and annotation of blackberry (Rubus argutus, cv. 'Hillquist').</title>
        <authorList>
            <person name="Bruna T."/>
            <person name="Aryal R."/>
            <person name="Dudchenko O."/>
            <person name="Sargent D.J."/>
            <person name="Mead D."/>
            <person name="Buti M."/>
            <person name="Cavallini A."/>
            <person name="Hytonen T."/>
            <person name="Andres J."/>
            <person name="Pham M."/>
            <person name="Weisz D."/>
            <person name="Mascagni F."/>
            <person name="Usai G."/>
            <person name="Natali L."/>
            <person name="Bassil N."/>
            <person name="Fernandez G.E."/>
            <person name="Lomsadze A."/>
            <person name="Armour M."/>
            <person name="Olukolu B."/>
            <person name="Poorten T."/>
            <person name="Britton C."/>
            <person name="Davik J."/>
            <person name="Ashrafi H."/>
            <person name="Aiden E.L."/>
            <person name="Borodovsky M."/>
            <person name="Worthington M."/>
        </authorList>
    </citation>
    <scope>NUCLEOTIDE SEQUENCE [LARGE SCALE GENOMIC DNA]</scope>
    <source>
        <strain evidence="2">PI 553951</strain>
    </source>
</reference>
<name>A0AAW1WUA5_RUBAR</name>
<feature type="compositionally biased region" description="Polar residues" evidence="1">
    <location>
        <begin position="171"/>
        <end position="183"/>
    </location>
</feature>
<dbReference type="EMBL" id="JBEDUW010000005">
    <property type="protein sequence ID" value="KAK9927694.1"/>
    <property type="molecule type" value="Genomic_DNA"/>
</dbReference>
<feature type="compositionally biased region" description="Basic and acidic residues" evidence="1">
    <location>
        <begin position="189"/>
        <end position="203"/>
    </location>
</feature>
<organism evidence="2 3">
    <name type="scientific">Rubus argutus</name>
    <name type="common">Southern blackberry</name>
    <dbReference type="NCBI Taxonomy" id="59490"/>
    <lineage>
        <taxon>Eukaryota</taxon>
        <taxon>Viridiplantae</taxon>
        <taxon>Streptophyta</taxon>
        <taxon>Embryophyta</taxon>
        <taxon>Tracheophyta</taxon>
        <taxon>Spermatophyta</taxon>
        <taxon>Magnoliopsida</taxon>
        <taxon>eudicotyledons</taxon>
        <taxon>Gunneridae</taxon>
        <taxon>Pentapetalae</taxon>
        <taxon>rosids</taxon>
        <taxon>fabids</taxon>
        <taxon>Rosales</taxon>
        <taxon>Rosaceae</taxon>
        <taxon>Rosoideae</taxon>
        <taxon>Rosoideae incertae sedis</taxon>
        <taxon>Rubus</taxon>
    </lineage>
</organism>
<feature type="region of interest" description="Disordered" evidence="1">
    <location>
        <begin position="108"/>
        <end position="243"/>
    </location>
</feature>
<proteinExistence type="predicted"/>
<evidence type="ECO:0000256" key="1">
    <source>
        <dbReference type="SAM" id="MobiDB-lite"/>
    </source>
</evidence>
<sequence length="311" mass="33469">MDYSDDSGSDSSSESSSAIPVTSTGIVMLSVPDSSDEDGDNDDNKNTADQDIFETPPEYALVGTSQEKTPLLDLDQIDDDDRDYEEEVGDVGYGSGIIVAVGGCGAEGDAAVDLGRDADPVFSEPESVEFRVSKRNLSPDGSLAESSPSKKLRVSKHDLGNSDEELETERISLSNHSSSSDQTLEIAGDDTKSAEESLGKKNLEYSGSESVNATEGTQPVTEESDGPSSVEYSSEDSSEIVSTDWQPLRVLPLSFCPQEDSSVMQAEGRKWSDLLDLLKLLKEISGEDYNGVDNCSFLEIAKRRGMTFPRL</sequence>
<gene>
    <name evidence="2" type="ORF">M0R45_024866</name>
</gene>
<keyword evidence="3" id="KW-1185">Reference proteome</keyword>
<comment type="caution">
    <text evidence="2">The sequence shown here is derived from an EMBL/GenBank/DDBJ whole genome shotgun (WGS) entry which is preliminary data.</text>
</comment>
<feature type="region of interest" description="Disordered" evidence="1">
    <location>
        <begin position="1"/>
        <end position="74"/>
    </location>
</feature>
<dbReference type="AlphaFoldDB" id="A0AAW1WUA5"/>